<gene>
    <name evidence="9" type="ORF">PsYK624_138650</name>
</gene>
<proteinExistence type="inferred from homology"/>
<dbReference type="EMBL" id="BPQB01000075">
    <property type="protein sequence ID" value="GJE97644.1"/>
    <property type="molecule type" value="Genomic_DNA"/>
</dbReference>
<sequence>MSELSPLPPLNRSGHVGHCKRFLNGLPAGAIESDASRVAIGFYCLGSLDLLGLLETKTKPEERESWAAWIWEQQIACKYGTGFKGSSYMTIDIHAPLPGEYAEYDTPNLIMTYTSILSLAILRDDLSKLDKRGLVQFIRSCQREDGSFSALPNGGEADLRCVYCAFAISSMLDDWSGIDLDRAVAYIRRCEDYEGGYGQQPAGEALGGTTYCALASLKLAPPSAVGQPPVEPKHRDRTIHWLLHCQSADGGFSGRTNKISDACYCFWCGASLAILGAGDLVDSAALAVFLSQCQFNFGGVAKAPDARPDPYHTYMALAATAVLPPPNADESWSLPKLDMLWNSTKETAMWLRKHVTEKA</sequence>
<protein>
    <submittedName>
        <fullName evidence="9">Terpenoid cyclase/Protein prenyltransferase</fullName>
    </submittedName>
</protein>
<dbReference type="Gene3D" id="1.50.10.20">
    <property type="match status" value="1"/>
</dbReference>
<dbReference type="InterPro" id="IPR001330">
    <property type="entry name" value="Prenyltrans"/>
</dbReference>
<evidence type="ECO:0000256" key="7">
    <source>
        <dbReference type="ARBA" id="ARBA00022833"/>
    </source>
</evidence>
<evidence type="ECO:0000256" key="4">
    <source>
        <dbReference type="ARBA" id="ARBA00022679"/>
    </source>
</evidence>
<dbReference type="AlphaFoldDB" id="A0A9P3LKF7"/>
<organism evidence="9 10">
    <name type="scientific">Phanerochaete sordida</name>
    <dbReference type="NCBI Taxonomy" id="48140"/>
    <lineage>
        <taxon>Eukaryota</taxon>
        <taxon>Fungi</taxon>
        <taxon>Dikarya</taxon>
        <taxon>Basidiomycota</taxon>
        <taxon>Agaricomycotina</taxon>
        <taxon>Agaricomycetes</taxon>
        <taxon>Polyporales</taxon>
        <taxon>Phanerochaetaceae</taxon>
        <taxon>Phanerochaete</taxon>
    </lineage>
</organism>
<keyword evidence="7" id="KW-0862">Zinc</keyword>
<keyword evidence="5" id="KW-0479">Metal-binding</keyword>
<comment type="cofactor">
    <cofactor evidence="1">
        <name>Zn(2+)</name>
        <dbReference type="ChEBI" id="CHEBI:29105"/>
    </cofactor>
</comment>
<evidence type="ECO:0000256" key="3">
    <source>
        <dbReference type="ARBA" id="ARBA00022602"/>
    </source>
</evidence>
<dbReference type="PANTHER" id="PTHR11774">
    <property type="entry name" value="GERANYLGERANYL TRANSFERASE TYPE BETA SUBUNIT"/>
    <property type="match status" value="1"/>
</dbReference>
<dbReference type="InterPro" id="IPR008930">
    <property type="entry name" value="Terpenoid_cyclase/PrenylTrfase"/>
</dbReference>
<dbReference type="GO" id="GO:0004662">
    <property type="term" value="F:CAAX-protein geranylgeranyltransferase activity"/>
    <property type="evidence" value="ECO:0007669"/>
    <property type="project" value="TreeGrafter"/>
</dbReference>
<keyword evidence="4" id="KW-0808">Transferase</keyword>
<evidence type="ECO:0000256" key="1">
    <source>
        <dbReference type="ARBA" id="ARBA00001947"/>
    </source>
</evidence>
<evidence type="ECO:0000256" key="5">
    <source>
        <dbReference type="ARBA" id="ARBA00022723"/>
    </source>
</evidence>
<dbReference type="GO" id="GO:0046872">
    <property type="term" value="F:metal ion binding"/>
    <property type="evidence" value="ECO:0007669"/>
    <property type="project" value="UniProtKB-KW"/>
</dbReference>
<comment type="similarity">
    <text evidence="2">Belongs to the protein prenyltransferase subunit beta family.</text>
</comment>
<feature type="domain" description="Prenyltransferase alpha-alpha toroid" evidence="8">
    <location>
        <begin position="10"/>
        <end position="326"/>
    </location>
</feature>
<evidence type="ECO:0000256" key="6">
    <source>
        <dbReference type="ARBA" id="ARBA00022737"/>
    </source>
</evidence>
<dbReference type="Proteomes" id="UP000703269">
    <property type="component" value="Unassembled WGS sequence"/>
</dbReference>
<accession>A0A9P3LKF7</accession>
<evidence type="ECO:0000259" key="8">
    <source>
        <dbReference type="Pfam" id="PF00432"/>
    </source>
</evidence>
<dbReference type="SUPFAM" id="SSF48239">
    <property type="entry name" value="Terpenoid cyclases/Protein prenyltransferases"/>
    <property type="match status" value="1"/>
</dbReference>
<dbReference type="OrthoDB" id="24893at2759"/>
<evidence type="ECO:0000256" key="2">
    <source>
        <dbReference type="ARBA" id="ARBA00010497"/>
    </source>
</evidence>
<evidence type="ECO:0000313" key="9">
    <source>
        <dbReference type="EMBL" id="GJE97644.1"/>
    </source>
</evidence>
<comment type="caution">
    <text evidence="9">The sequence shown here is derived from an EMBL/GenBank/DDBJ whole genome shotgun (WGS) entry which is preliminary data.</text>
</comment>
<name>A0A9P3LKF7_9APHY</name>
<reference evidence="9 10" key="1">
    <citation type="submission" date="2021-08" db="EMBL/GenBank/DDBJ databases">
        <title>Draft Genome Sequence of Phanerochaete sordida strain YK-624.</title>
        <authorList>
            <person name="Mori T."/>
            <person name="Dohra H."/>
            <person name="Suzuki T."/>
            <person name="Kawagishi H."/>
            <person name="Hirai H."/>
        </authorList>
    </citation>
    <scope>NUCLEOTIDE SEQUENCE [LARGE SCALE GENOMIC DNA]</scope>
    <source>
        <strain evidence="9 10">YK-624</strain>
    </source>
</reference>
<evidence type="ECO:0000313" key="10">
    <source>
        <dbReference type="Proteomes" id="UP000703269"/>
    </source>
</evidence>
<dbReference type="GO" id="GO:0005953">
    <property type="term" value="C:CAAX-protein geranylgeranyltransferase complex"/>
    <property type="evidence" value="ECO:0007669"/>
    <property type="project" value="TreeGrafter"/>
</dbReference>
<dbReference type="InterPro" id="IPR045089">
    <property type="entry name" value="PGGT1B-like"/>
</dbReference>
<dbReference type="PANTHER" id="PTHR11774:SF4">
    <property type="entry name" value="GERANYLGERANYL TRANSFERASE TYPE-1 SUBUNIT BETA"/>
    <property type="match status" value="1"/>
</dbReference>
<keyword evidence="3" id="KW-0637">Prenyltransferase</keyword>
<dbReference type="Pfam" id="PF00432">
    <property type="entry name" value="Prenyltrans"/>
    <property type="match status" value="1"/>
</dbReference>
<keyword evidence="6" id="KW-0677">Repeat</keyword>
<keyword evidence="10" id="KW-1185">Reference proteome</keyword>